<accession>A0A921UJP6</accession>
<feature type="region of interest" description="Disordered" evidence="1">
    <location>
        <begin position="62"/>
        <end position="88"/>
    </location>
</feature>
<dbReference type="AlphaFoldDB" id="A0A921UJP6"/>
<comment type="caution">
    <text evidence="2">The sequence shown here is derived from an EMBL/GenBank/DDBJ whole genome shotgun (WGS) entry which is preliminary data.</text>
</comment>
<protein>
    <submittedName>
        <fullName evidence="2">Uncharacterized protein</fullName>
    </submittedName>
</protein>
<gene>
    <name evidence="2" type="ORF">BDA96_04G099400</name>
</gene>
<evidence type="ECO:0000313" key="2">
    <source>
        <dbReference type="EMBL" id="KAG0532331.1"/>
    </source>
</evidence>
<reference evidence="2" key="2">
    <citation type="submission" date="2020-10" db="EMBL/GenBank/DDBJ databases">
        <authorList>
            <person name="Cooper E.A."/>
            <person name="Brenton Z.W."/>
            <person name="Flinn B.S."/>
            <person name="Jenkins J."/>
            <person name="Shu S."/>
            <person name="Flowers D."/>
            <person name="Luo F."/>
            <person name="Wang Y."/>
            <person name="Xia P."/>
            <person name="Barry K."/>
            <person name="Daum C."/>
            <person name="Lipzen A."/>
            <person name="Yoshinaga Y."/>
            <person name="Schmutz J."/>
            <person name="Saski C."/>
            <person name="Vermerris W."/>
            <person name="Kresovich S."/>
        </authorList>
    </citation>
    <scope>NUCLEOTIDE SEQUENCE</scope>
</reference>
<proteinExistence type="predicted"/>
<name>A0A921UJP6_SORBI</name>
<dbReference type="Proteomes" id="UP000807115">
    <property type="component" value="Chromosome 4"/>
</dbReference>
<organism evidence="2 3">
    <name type="scientific">Sorghum bicolor</name>
    <name type="common">Sorghum</name>
    <name type="synonym">Sorghum vulgare</name>
    <dbReference type="NCBI Taxonomy" id="4558"/>
    <lineage>
        <taxon>Eukaryota</taxon>
        <taxon>Viridiplantae</taxon>
        <taxon>Streptophyta</taxon>
        <taxon>Embryophyta</taxon>
        <taxon>Tracheophyta</taxon>
        <taxon>Spermatophyta</taxon>
        <taxon>Magnoliopsida</taxon>
        <taxon>Liliopsida</taxon>
        <taxon>Poales</taxon>
        <taxon>Poaceae</taxon>
        <taxon>PACMAD clade</taxon>
        <taxon>Panicoideae</taxon>
        <taxon>Andropogonodae</taxon>
        <taxon>Andropogoneae</taxon>
        <taxon>Sorghinae</taxon>
        <taxon>Sorghum</taxon>
    </lineage>
</organism>
<evidence type="ECO:0000256" key="1">
    <source>
        <dbReference type="SAM" id="MobiDB-lite"/>
    </source>
</evidence>
<sequence>MIACMVLLHSARRHRPRPAPTPAARVRYLLLPPFPPKRHVTPTSPLQLPLRRVLTLQSWPSTPGRVRLAQRSQSPDRSETPPVDVAPPRLVSRRTEKAEVLGCVHVMGAYLTHDTAVRCGRRLDGSPSSL</sequence>
<evidence type="ECO:0000313" key="3">
    <source>
        <dbReference type="Proteomes" id="UP000807115"/>
    </source>
</evidence>
<dbReference type="EMBL" id="CM027683">
    <property type="protein sequence ID" value="KAG0532331.1"/>
    <property type="molecule type" value="Genomic_DNA"/>
</dbReference>
<reference evidence="2" key="1">
    <citation type="journal article" date="2019" name="BMC Genomics">
        <title>A new reference genome for Sorghum bicolor reveals high levels of sequence similarity between sweet and grain genotypes: implications for the genetics of sugar metabolism.</title>
        <authorList>
            <person name="Cooper E.A."/>
            <person name="Brenton Z.W."/>
            <person name="Flinn B.S."/>
            <person name="Jenkins J."/>
            <person name="Shu S."/>
            <person name="Flowers D."/>
            <person name="Luo F."/>
            <person name="Wang Y."/>
            <person name="Xia P."/>
            <person name="Barry K."/>
            <person name="Daum C."/>
            <person name="Lipzen A."/>
            <person name="Yoshinaga Y."/>
            <person name="Schmutz J."/>
            <person name="Saski C."/>
            <person name="Vermerris W."/>
            <person name="Kresovich S."/>
        </authorList>
    </citation>
    <scope>NUCLEOTIDE SEQUENCE</scope>
</reference>